<gene>
    <name evidence="1" type="ORF">M9Y10_003271</name>
</gene>
<name>A0ABR2JPA6_9EUKA</name>
<dbReference type="Proteomes" id="UP001470230">
    <property type="component" value="Unassembled WGS sequence"/>
</dbReference>
<keyword evidence="2" id="KW-1185">Reference proteome</keyword>
<sequence>MNNSEKSICSDERINNQIKINENDLSIESILLNENSDLFVFLLDKTEFLTPLQNEINTIIQLIEAILYHPPFSILLGRINYHNKPKQKESHVVKAKNEINESFYEGLYMINTH</sequence>
<comment type="caution">
    <text evidence="1">The sequence shown here is derived from an EMBL/GenBank/DDBJ whole genome shotgun (WGS) entry which is preliminary data.</text>
</comment>
<dbReference type="EMBL" id="JAPFFF010000010">
    <property type="protein sequence ID" value="KAK8880591.1"/>
    <property type="molecule type" value="Genomic_DNA"/>
</dbReference>
<proteinExistence type="predicted"/>
<protein>
    <submittedName>
        <fullName evidence="1">Uncharacterized protein</fullName>
    </submittedName>
</protein>
<accession>A0ABR2JPA6</accession>
<organism evidence="1 2">
    <name type="scientific">Tritrichomonas musculus</name>
    <dbReference type="NCBI Taxonomy" id="1915356"/>
    <lineage>
        <taxon>Eukaryota</taxon>
        <taxon>Metamonada</taxon>
        <taxon>Parabasalia</taxon>
        <taxon>Tritrichomonadida</taxon>
        <taxon>Tritrichomonadidae</taxon>
        <taxon>Tritrichomonas</taxon>
    </lineage>
</organism>
<evidence type="ECO:0000313" key="1">
    <source>
        <dbReference type="EMBL" id="KAK8880591.1"/>
    </source>
</evidence>
<evidence type="ECO:0000313" key="2">
    <source>
        <dbReference type="Proteomes" id="UP001470230"/>
    </source>
</evidence>
<reference evidence="1 2" key="1">
    <citation type="submission" date="2024-04" db="EMBL/GenBank/DDBJ databases">
        <title>Tritrichomonas musculus Genome.</title>
        <authorList>
            <person name="Alves-Ferreira E."/>
            <person name="Grigg M."/>
            <person name="Lorenzi H."/>
            <person name="Galac M."/>
        </authorList>
    </citation>
    <scope>NUCLEOTIDE SEQUENCE [LARGE SCALE GENOMIC DNA]</scope>
    <source>
        <strain evidence="1 2">EAF2021</strain>
    </source>
</reference>